<organism evidence="1 2">
    <name type="scientific">Rossellomorea vietnamensis</name>
    <dbReference type="NCBI Taxonomy" id="218284"/>
    <lineage>
        <taxon>Bacteria</taxon>
        <taxon>Bacillati</taxon>
        <taxon>Bacillota</taxon>
        <taxon>Bacilli</taxon>
        <taxon>Bacillales</taxon>
        <taxon>Bacillaceae</taxon>
        <taxon>Rossellomorea</taxon>
    </lineage>
</organism>
<dbReference type="AlphaFoldDB" id="A0A5D4NTG6"/>
<reference evidence="1 2" key="1">
    <citation type="submission" date="2019-08" db="EMBL/GenBank/DDBJ databases">
        <title>Bacillus genomes from the desert of Cuatro Cienegas, Coahuila.</title>
        <authorList>
            <person name="Olmedo-Alvarez G."/>
        </authorList>
    </citation>
    <scope>NUCLEOTIDE SEQUENCE [LARGE SCALE GENOMIC DNA]</scope>
    <source>
        <strain evidence="1 2">CH34_1T</strain>
    </source>
</reference>
<evidence type="ECO:0000313" key="1">
    <source>
        <dbReference type="EMBL" id="TYS17585.1"/>
    </source>
</evidence>
<gene>
    <name evidence="1" type="ORF">FZC78_06865</name>
</gene>
<evidence type="ECO:0000313" key="2">
    <source>
        <dbReference type="Proteomes" id="UP000322267"/>
    </source>
</evidence>
<accession>A0A5D4NTG6</accession>
<dbReference type="EMBL" id="VTEI01000003">
    <property type="protein sequence ID" value="TYS17585.1"/>
    <property type="molecule type" value="Genomic_DNA"/>
</dbReference>
<proteinExistence type="predicted"/>
<dbReference type="RefSeq" id="WP_148938921.1">
    <property type="nucleotide sequence ID" value="NZ_VTEI01000003.1"/>
</dbReference>
<dbReference type="OrthoDB" id="9983352at2"/>
<comment type="caution">
    <text evidence="1">The sequence shown here is derived from an EMBL/GenBank/DDBJ whole genome shotgun (WGS) entry which is preliminary data.</text>
</comment>
<sequence length="72" mass="7491">MAANLTDPCERCSEDSLLCLSVPGSLCLQILGLQLTANNLLLELEPDADLGGISELLGQLFGGSAEVLSSEK</sequence>
<protein>
    <submittedName>
        <fullName evidence="1">Uncharacterized protein</fullName>
    </submittedName>
</protein>
<dbReference type="Proteomes" id="UP000322267">
    <property type="component" value="Unassembled WGS sequence"/>
</dbReference>
<name>A0A5D4NTG6_9BACI</name>